<evidence type="ECO:0000256" key="4">
    <source>
        <dbReference type="ARBA" id="ARBA00023002"/>
    </source>
</evidence>
<evidence type="ECO:0000256" key="2">
    <source>
        <dbReference type="ARBA" id="ARBA00022630"/>
    </source>
</evidence>
<dbReference type="InParanoid" id="A0A1Y2DAQ5"/>
<dbReference type="AlphaFoldDB" id="A0A1Y2DAQ5"/>
<dbReference type="SUPFAM" id="SSF56176">
    <property type="entry name" value="FAD-binding/transporter-associated domain-like"/>
    <property type="match status" value="1"/>
</dbReference>
<dbReference type="GO" id="GO:0016491">
    <property type="term" value="F:oxidoreductase activity"/>
    <property type="evidence" value="ECO:0007669"/>
    <property type="project" value="UniProtKB-KW"/>
</dbReference>
<keyword evidence="3" id="KW-0274">FAD</keyword>
<dbReference type="STRING" id="1141098.A0A1Y2DAQ5"/>
<dbReference type="OrthoDB" id="3042226at2759"/>
<evidence type="ECO:0000313" key="6">
    <source>
        <dbReference type="Proteomes" id="UP000193689"/>
    </source>
</evidence>
<evidence type="ECO:0008006" key="7">
    <source>
        <dbReference type="Google" id="ProtNLM"/>
    </source>
</evidence>
<keyword evidence="6" id="KW-1185">Reference proteome</keyword>
<dbReference type="GeneID" id="63780758"/>
<dbReference type="Gene3D" id="3.30.465.10">
    <property type="match status" value="1"/>
</dbReference>
<reference evidence="5 6" key="1">
    <citation type="submission" date="2016-07" db="EMBL/GenBank/DDBJ databases">
        <title>Pervasive Adenine N6-methylation of Active Genes in Fungi.</title>
        <authorList>
            <consortium name="DOE Joint Genome Institute"/>
            <person name="Mondo S.J."/>
            <person name="Dannebaum R.O."/>
            <person name="Kuo R.C."/>
            <person name="Labutti K."/>
            <person name="Haridas S."/>
            <person name="Kuo A."/>
            <person name="Salamov A."/>
            <person name="Ahrendt S.R."/>
            <person name="Lipzen A."/>
            <person name="Sullivan W."/>
            <person name="Andreopoulos W.B."/>
            <person name="Clum A."/>
            <person name="Lindquist E."/>
            <person name="Daum C."/>
            <person name="Ramamoorthy G.K."/>
            <person name="Gryganskyi A."/>
            <person name="Culley D."/>
            <person name="Magnuson J.K."/>
            <person name="James T.Y."/>
            <person name="O'Malley M.A."/>
            <person name="Stajich J.E."/>
            <person name="Spatafora J.W."/>
            <person name="Visel A."/>
            <person name="Grigoriev I.V."/>
        </authorList>
    </citation>
    <scope>NUCLEOTIDE SEQUENCE [LARGE SCALE GENOMIC DNA]</scope>
    <source>
        <strain evidence="5 6">CBS 129021</strain>
    </source>
</reference>
<evidence type="ECO:0000256" key="3">
    <source>
        <dbReference type="ARBA" id="ARBA00022827"/>
    </source>
</evidence>
<name>A0A1Y2DAQ5_9PEZI</name>
<comment type="similarity">
    <text evidence="1">Belongs to the oxygen-dependent FAD-linked oxidoreductase family.</text>
</comment>
<dbReference type="PANTHER" id="PTHR42973">
    <property type="entry name" value="BINDING OXIDOREDUCTASE, PUTATIVE (AFU_ORTHOLOGUE AFUA_1G17690)-RELATED"/>
    <property type="match status" value="1"/>
</dbReference>
<keyword evidence="4" id="KW-0560">Oxidoreductase</keyword>
<dbReference type="PANTHER" id="PTHR42973:SF53">
    <property type="entry name" value="FAD-BINDING PCMH-TYPE DOMAIN-CONTAINING PROTEIN-RELATED"/>
    <property type="match status" value="1"/>
</dbReference>
<evidence type="ECO:0000313" key="5">
    <source>
        <dbReference type="EMBL" id="ORY56350.1"/>
    </source>
</evidence>
<dbReference type="RefSeq" id="XP_040710067.1">
    <property type="nucleotide sequence ID" value="XM_040864546.1"/>
</dbReference>
<dbReference type="InterPro" id="IPR036318">
    <property type="entry name" value="FAD-bd_PCMH-like_sf"/>
</dbReference>
<accession>A0A1Y2DAQ5</accession>
<proteinExistence type="inferred from homology"/>
<protein>
    <recommendedName>
        <fullName evidence="7">FAD-binding PCMH-type domain-containing protein</fullName>
    </recommendedName>
</protein>
<dbReference type="EMBL" id="MCFJ01000023">
    <property type="protein sequence ID" value="ORY56350.1"/>
    <property type="molecule type" value="Genomic_DNA"/>
</dbReference>
<evidence type="ECO:0000256" key="1">
    <source>
        <dbReference type="ARBA" id="ARBA00005466"/>
    </source>
</evidence>
<dbReference type="InterPro" id="IPR050416">
    <property type="entry name" value="FAD-linked_Oxidoreductase"/>
</dbReference>
<dbReference type="GO" id="GO:0050660">
    <property type="term" value="F:flavin adenine dinucleotide binding"/>
    <property type="evidence" value="ECO:0007669"/>
    <property type="project" value="InterPro"/>
</dbReference>
<gene>
    <name evidence="5" type="ORF">BCR38DRAFT_490653</name>
</gene>
<keyword evidence="2" id="KW-0285">Flavoprotein</keyword>
<organism evidence="5 6">
    <name type="scientific">Pseudomassariella vexata</name>
    <dbReference type="NCBI Taxonomy" id="1141098"/>
    <lineage>
        <taxon>Eukaryota</taxon>
        <taxon>Fungi</taxon>
        <taxon>Dikarya</taxon>
        <taxon>Ascomycota</taxon>
        <taxon>Pezizomycotina</taxon>
        <taxon>Sordariomycetes</taxon>
        <taxon>Xylariomycetidae</taxon>
        <taxon>Amphisphaeriales</taxon>
        <taxon>Pseudomassariaceae</taxon>
        <taxon>Pseudomassariella</taxon>
    </lineage>
</organism>
<dbReference type="Proteomes" id="UP000193689">
    <property type="component" value="Unassembled WGS sequence"/>
</dbReference>
<sequence length="114" mass="11850">MGLNRRCAGFLTGGGNSFFASAYNFGCDNVNFKVVLGDETIVNANKSSNLGRGFALKGGHGNLGVVIRFGMTAIPPEKLFKQTVDLAALTNTDKDDTGVVVGAGTQGYSRGTLT</sequence>
<dbReference type="InterPro" id="IPR016169">
    <property type="entry name" value="FAD-bd_PCMH_sub2"/>
</dbReference>
<comment type="caution">
    <text evidence="5">The sequence shown here is derived from an EMBL/GenBank/DDBJ whole genome shotgun (WGS) entry which is preliminary data.</text>
</comment>